<accession>A0A3P7SPM5</accession>
<name>A0A3P7SPM5_HAEPC</name>
<proteinExistence type="predicted"/>
<dbReference type="EMBL" id="UZAF01000045">
    <property type="protein sequence ID" value="VDO04414.1"/>
    <property type="molecule type" value="Genomic_DNA"/>
</dbReference>
<dbReference type="Proteomes" id="UP000268014">
    <property type="component" value="Unassembled WGS sequence"/>
</dbReference>
<protein>
    <submittedName>
        <fullName evidence="1">Uncharacterized protein</fullName>
    </submittedName>
</protein>
<gene>
    <name evidence="1" type="ORF">HPLM_LOCUS100</name>
</gene>
<dbReference type="AlphaFoldDB" id="A0A3P7SPM5"/>
<reference evidence="1 2" key="1">
    <citation type="submission" date="2018-11" db="EMBL/GenBank/DDBJ databases">
        <authorList>
            <consortium name="Pathogen Informatics"/>
        </authorList>
    </citation>
    <scope>NUCLEOTIDE SEQUENCE [LARGE SCALE GENOMIC DNA]</scope>
    <source>
        <strain evidence="1 2">MHpl1</strain>
    </source>
</reference>
<organism evidence="1 2">
    <name type="scientific">Haemonchus placei</name>
    <name type="common">Barber's pole worm</name>
    <dbReference type="NCBI Taxonomy" id="6290"/>
    <lineage>
        <taxon>Eukaryota</taxon>
        <taxon>Metazoa</taxon>
        <taxon>Ecdysozoa</taxon>
        <taxon>Nematoda</taxon>
        <taxon>Chromadorea</taxon>
        <taxon>Rhabditida</taxon>
        <taxon>Rhabditina</taxon>
        <taxon>Rhabditomorpha</taxon>
        <taxon>Strongyloidea</taxon>
        <taxon>Trichostrongylidae</taxon>
        <taxon>Haemonchus</taxon>
    </lineage>
</organism>
<keyword evidence="2" id="KW-1185">Reference proteome</keyword>
<evidence type="ECO:0000313" key="2">
    <source>
        <dbReference type="Proteomes" id="UP000268014"/>
    </source>
</evidence>
<sequence>MSWDGKGKERTLLLCFARPSVEISNNKLAKGLFVVNDFLKLVVGRIDLYSVRCRGRRVAVNDRDCLMRIDEMDDRWMHDETNAGDASQWHLPTTNDDDSIIHSSHAGPPALDFLQRNHMILNVTGSNEEPIESGIGRDCSRVACIK</sequence>
<evidence type="ECO:0000313" key="1">
    <source>
        <dbReference type="EMBL" id="VDO04414.1"/>
    </source>
</evidence>